<name>A0A7U4E8A4_RUNSL</name>
<reference evidence="9" key="1">
    <citation type="submission" date="2011-06" db="EMBL/GenBank/DDBJ databases">
        <title>The complete genome of chromosome of Runella slithyformis DSM 19594.</title>
        <authorList>
            <consortium name="US DOE Joint Genome Institute (JGI-PGF)"/>
            <person name="Lucas S."/>
            <person name="Han J."/>
            <person name="Lapidus A."/>
            <person name="Bruce D."/>
            <person name="Goodwin L."/>
            <person name="Pitluck S."/>
            <person name="Peters L."/>
            <person name="Kyrpides N."/>
            <person name="Mavromatis K."/>
            <person name="Ivanova N."/>
            <person name="Ovchinnikova G."/>
            <person name="Zhang X."/>
            <person name="Misra M."/>
            <person name="Detter J.C."/>
            <person name="Tapia R."/>
            <person name="Han C."/>
            <person name="Land M."/>
            <person name="Hauser L."/>
            <person name="Markowitz V."/>
            <person name="Cheng J.-F."/>
            <person name="Hugenholtz P."/>
            <person name="Woyke T."/>
            <person name="Wu D."/>
            <person name="Tindall B."/>
            <person name="Faehrich R."/>
            <person name="Brambilla E."/>
            <person name="Klenk H.-P."/>
            <person name="Eisen J.A."/>
        </authorList>
    </citation>
    <scope>NUCLEOTIDE SEQUENCE [LARGE SCALE GENOMIC DNA]</scope>
    <source>
        <strain evidence="9">ATCC 29530 / DSM 19594 / LMG 11500 / NCIMB 11436 / LSU 4</strain>
    </source>
</reference>
<dbReference type="GO" id="GO:0009279">
    <property type="term" value="C:cell outer membrane"/>
    <property type="evidence" value="ECO:0007669"/>
    <property type="project" value="UniProtKB-SubCell"/>
</dbReference>
<dbReference type="Pfam" id="PF14322">
    <property type="entry name" value="SusD-like_3"/>
    <property type="match status" value="1"/>
</dbReference>
<reference evidence="8 9" key="2">
    <citation type="journal article" date="2012" name="Stand. Genomic Sci.">
        <title>Complete genome sequence of the aquatic bacterium Runella slithyformis type strain (LSU 4(T)).</title>
        <authorList>
            <person name="Copeland A."/>
            <person name="Zhang X."/>
            <person name="Misra M."/>
            <person name="Lapidus A."/>
            <person name="Nolan M."/>
            <person name="Lucas S."/>
            <person name="Deshpande S."/>
            <person name="Cheng J.F."/>
            <person name="Tapia R."/>
            <person name="Goodwin L.A."/>
            <person name="Pitluck S."/>
            <person name="Liolios K."/>
            <person name="Pagani I."/>
            <person name="Ivanova N."/>
            <person name="Mikhailova N."/>
            <person name="Pati A."/>
            <person name="Chen A."/>
            <person name="Palaniappan K."/>
            <person name="Land M."/>
            <person name="Hauser L."/>
            <person name="Pan C."/>
            <person name="Jeffries C.D."/>
            <person name="Detter J.C."/>
            <person name="Brambilla E.M."/>
            <person name="Rohde M."/>
            <person name="Djao O.D."/>
            <person name="Goker M."/>
            <person name="Sikorski J."/>
            <person name="Tindall B.J."/>
            <person name="Woyke T."/>
            <person name="Bristow J."/>
            <person name="Eisen J.A."/>
            <person name="Markowitz V."/>
            <person name="Hugenholtz P."/>
            <person name="Kyrpides N.C."/>
            <person name="Klenk H.P."/>
            <person name="Mavromatis K."/>
        </authorList>
    </citation>
    <scope>NUCLEOTIDE SEQUENCE [LARGE SCALE GENOMIC DNA]</scope>
    <source>
        <strain evidence="9">ATCC 29530 / DSM 19594 / LMG 11500 / NCIMB 11436 / LSU 4</strain>
    </source>
</reference>
<evidence type="ECO:0000256" key="2">
    <source>
        <dbReference type="ARBA" id="ARBA00006275"/>
    </source>
</evidence>
<gene>
    <name evidence="8" type="ordered locus">Runsl_4924</name>
</gene>
<evidence type="ECO:0000313" key="8">
    <source>
        <dbReference type="EMBL" id="AEI51234.1"/>
    </source>
</evidence>
<dbReference type="InterPro" id="IPR012944">
    <property type="entry name" value="SusD_RagB_dom"/>
</dbReference>
<evidence type="ECO:0000256" key="4">
    <source>
        <dbReference type="ARBA" id="ARBA00023136"/>
    </source>
</evidence>
<dbReference type="InterPro" id="IPR011990">
    <property type="entry name" value="TPR-like_helical_dom_sf"/>
</dbReference>
<evidence type="ECO:0000259" key="6">
    <source>
        <dbReference type="Pfam" id="PF07980"/>
    </source>
</evidence>
<dbReference type="Proteomes" id="UP000000493">
    <property type="component" value="Chromosome"/>
</dbReference>
<dbReference type="RefSeq" id="WP_013930518.1">
    <property type="nucleotide sequence ID" value="NC_015703.1"/>
</dbReference>
<evidence type="ECO:0000313" key="9">
    <source>
        <dbReference type="Proteomes" id="UP000000493"/>
    </source>
</evidence>
<dbReference type="Pfam" id="PF07980">
    <property type="entry name" value="SusD_RagB"/>
    <property type="match status" value="1"/>
</dbReference>
<dbReference type="SUPFAM" id="SSF48452">
    <property type="entry name" value="TPR-like"/>
    <property type="match status" value="1"/>
</dbReference>
<keyword evidence="5" id="KW-0998">Cell outer membrane</keyword>
<evidence type="ECO:0000259" key="7">
    <source>
        <dbReference type="Pfam" id="PF14322"/>
    </source>
</evidence>
<evidence type="ECO:0000256" key="1">
    <source>
        <dbReference type="ARBA" id="ARBA00004442"/>
    </source>
</evidence>
<keyword evidence="4" id="KW-0472">Membrane</keyword>
<dbReference type="AlphaFoldDB" id="A0A7U4E8A4"/>
<accession>A0A7U4E8A4</accession>
<organism evidence="8 9">
    <name type="scientific">Runella slithyformis (strain ATCC 29530 / DSM 19594 / LMG 11500 / NCIMB 11436 / LSU 4)</name>
    <dbReference type="NCBI Taxonomy" id="761193"/>
    <lineage>
        <taxon>Bacteria</taxon>
        <taxon>Pseudomonadati</taxon>
        <taxon>Bacteroidota</taxon>
        <taxon>Cytophagia</taxon>
        <taxon>Cytophagales</taxon>
        <taxon>Spirosomataceae</taxon>
        <taxon>Runella</taxon>
    </lineage>
</organism>
<feature type="domain" description="RagB/SusD" evidence="6">
    <location>
        <begin position="284"/>
        <end position="590"/>
    </location>
</feature>
<feature type="domain" description="SusD-like N-terminal" evidence="7">
    <location>
        <begin position="114"/>
        <end position="234"/>
    </location>
</feature>
<evidence type="ECO:0000256" key="5">
    <source>
        <dbReference type="ARBA" id="ARBA00023237"/>
    </source>
</evidence>
<keyword evidence="9" id="KW-1185">Reference proteome</keyword>
<dbReference type="Gene3D" id="1.25.40.390">
    <property type="match status" value="1"/>
</dbReference>
<dbReference type="InterPro" id="IPR033985">
    <property type="entry name" value="SusD-like_N"/>
</dbReference>
<sequence>MKNIVCSIGTWLRKKAPIGGLAALIFFSNSCKEAFLDRQPIGVFSEEALKTRSGINGILVGAYAGLNGAMYGNGSSAGADVNSFSNWVFGGITSDDAQKGADVGGSRSDIERYEVTPASTKLDDRWRFCYDGIARCNDVLRLVPEIKGLTDVEIRNLTGQARALRALYYFHGTIIFGRMPWIDEKTTDYRQPNERVLWKEMEADLQYAYANLAETFPETGRINKWAAGSLLAKILIFQKKWSEAKSVLDAIVANGRTTKGLKYNLLARYHDNFRIATQGSTIDTEAVLDVNYSANDNSRGFNGGLGENLNFPHGGLASQPAGCCGYFQPSQDLVNAHRTDPDGMPFLDDYNRFEVKNDQGIESSQAFVPDAGNLDPRLDHSVGRRGIPYLDWGLHPGKAWVRDQNYAGPFQPKKNVYYKTDEMSGLVDPDRRTSANNFRLIRYAEVLLMAAETEIELGNLEKGREYVNLIRRRAANPDGFVKLPDGKPAANYVISEYKTPWTNKETALKAMRFERRLELAMEGQRFFDLVRWGIAKDVLNKYLAYEVTKRSNLRGAAFKDHNIVFPVPQRQIDATKTAEGTATLSQNPGY</sequence>
<evidence type="ECO:0000256" key="3">
    <source>
        <dbReference type="ARBA" id="ARBA00022729"/>
    </source>
</evidence>
<comment type="subcellular location">
    <subcellularLocation>
        <location evidence="1">Cell outer membrane</location>
    </subcellularLocation>
</comment>
<protein>
    <submittedName>
        <fullName evidence="8">RagB/SusD domain-containing protein</fullName>
    </submittedName>
</protein>
<comment type="similarity">
    <text evidence="2">Belongs to the SusD family.</text>
</comment>
<dbReference type="EMBL" id="CP002859">
    <property type="protein sequence ID" value="AEI51234.1"/>
    <property type="molecule type" value="Genomic_DNA"/>
</dbReference>
<proteinExistence type="inferred from homology"/>
<keyword evidence="3" id="KW-0732">Signal</keyword>
<dbReference type="KEGG" id="rsi:Runsl_4924"/>